<dbReference type="PRINTS" id="PR00463">
    <property type="entry name" value="EP450I"/>
</dbReference>
<dbReference type="Proteomes" id="UP000694569">
    <property type="component" value="Unplaced"/>
</dbReference>
<dbReference type="Pfam" id="PF00067">
    <property type="entry name" value="p450"/>
    <property type="match status" value="1"/>
</dbReference>
<feature type="transmembrane region" description="Helical" evidence="12">
    <location>
        <begin position="12"/>
        <end position="33"/>
    </location>
</feature>
<protein>
    <recommendedName>
        <fullName evidence="15">Cytochrome P450</fullName>
    </recommendedName>
</protein>
<dbReference type="PANTHER" id="PTHR24300:SF415">
    <property type="entry name" value="CYTOCHROME P450 2D20 ISOFORM X1"/>
    <property type="match status" value="1"/>
</dbReference>
<evidence type="ECO:0000313" key="14">
    <source>
        <dbReference type="Proteomes" id="UP000694569"/>
    </source>
</evidence>
<keyword evidence="14" id="KW-1185">Reference proteome</keyword>
<comment type="subcellular location">
    <subcellularLocation>
        <location evidence="2">Membrane</location>
    </subcellularLocation>
</comment>
<evidence type="ECO:0008006" key="15">
    <source>
        <dbReference type="Google" id="ProtNLM"/>
    </source>
</evidence>
<comment type="similarity">
    <text evidence="3 11">Belongs to the cytochrome P450 family.</text>
</comment>
<dbReference type="InterPro" id="IPR017972">
    <property type="entry name" value="Cyt_P450_CS"/>
</dbReference>
<keyword evidence="4 10" id="KW-0349">Heme</keyword>
<feature type="binding site" description="axial binding residue" evidence="10">
    <location>
        <position position="448"/>
    </location>
    <ligand>
        <name>heme</name>
        <dbReference type="ChEBI" id="CHEBI:30413"/>
    </ligand>
    <ligandPart>
        <name>Fe</name>
        <dbReference type="ChEBI" id="CHEBI:18248"/>
    </ligandPart>
</feature>
<evidence type="ECO:0000256" key="3">
    <source>
        <dbReference type="ARBA" id="ARBA00010617"/>
    </source>
</evidence>
<dbReference type="FunFam" id="1.10.630.10:FF:000004">
    <property type="entry name" value="cytochrome P450 2D15 isoform X1"/>
    <property type="match status" value="1"/>
</dbReference>
<dbReference type="PRINTS" id="PR00385">
    <property type="entry name" value="P450"/>
</dbReference>
<dbReference type="GO" id="GO:0016020">
    <property type="term" value="C:membrane"/>
    <property type="evidence" value="ECO:0007669"/>
    <property type="project" value="UniProtKB-SubCell"/>
</dbReference>
<dbReference type="InterPro" id="IPR036396">
    <property type="entry name" value="Cyt_P450_sf"/>
</dbReference>
<dbReference type="PROSITE" id="PS00086">
    <property type="entry name" value="CYTOCHROME_P450"/>
    <property type="match status" value="1"/>
</dbReference>
<dbReference type="GO" id="GO:0019369">
    <property type="term" value="P:arachidonate metabolic process"/>
    <property type="evidence" value="ECO:0007669"/>
    <property type="project" value="TreeGrafter"/>
</dbReference>
<keyword evidence="8 11" id="KW-0503">Monooxygenase</keyword>
<dbReference type="GO" id="GO:0020037">
    <property type="term" value="F:heme binding"/>
    <property type="evidence" value="ECO:0007669"/>
    <property type="project" value="InterPro"/>
</dbReference>
<evidence type="ECO:0000313" key="13">
    <source>
        <dbReference type="Ensembl" id="ENSLLEP00000027623.1"/>
    </source>
</evidence>
<dbReference type="OrthoDB" id="3934656at2759"/>
<evidence type="ECO:0000256" key="5">
    <source>
        <dbReference type="ARBA" id="ARBA00022723"/>
    </source>
</evidence>
<evidence type="ECO:0000256" key="11">
    <source>
        <dbReference type="RuleBase" id="RU000461"/>
    </source>
</evidence>
<proteinExistence type="inferred from homology"/>
<keyword evidence="5 10" id="KW-0479">Metal-binding</keyword>
<comment type="cofactor">
    <cofactor evidence="1 10">
        <name>heme</name>
        <dbReference type="ChEBI" id="CHEBI:30413"/>
    </cofactor>
</comment>
<dbReference type="Ensembl" id="ENSLLET00000028702.1">
    <property type="protein sequence ID" value="ENSLLEP00000027623.1"/>
    <property type="gene ID" value="ENSLLEG00000017462.1"/>
</dbReference>
<organism evidence="13 14">
    <name type="scientific">Leptobrachium leishanense</name>
    <name type="common">Leishan spiny toad</name>
    <dbReference type="NCBI Taxonomy" id="445787"/>
    <lineage>
        <taxon>Eukaryota</taxon>
        <taxon>Metazoa</taxon>
        <taxon>Chordata</taxon>
        <taxon>Craniata</taxon>
        <taxon>Vertebrata</taxon>
        <taxon>Euteleostomi</taxon>
        <taxon>Amphibia</taxon>
        <taxon>Batrachia</taxon>
        <taxon>Anura</taxon>
        <taxon>Pelobatoidea</taxon>
        <taxon>Megophryidae</taxon>
        <taxon>Leptobrachium</taxon>
    </lineage>
</organism>
<dbReference type="PRINTS" id="PR01686">
    <property type="entry name" value="EP450ICYP2D"/>
</dbReference>
<keyword evidence="12" id="KW-1133">Transmembrane helix</keyword>
<dbReference type="InterPro" id="IPR008069">
    <property type="entry name" value="Cyt_P450_E_grp-I_CYP2D-like"/>
</dbReference>
<dbReference type="InterPro" id="IPR050182">
    <property type="entry name" value="Cytochrome_P450_fam2"/>
</dbReference>
<keyword evidence="6 11" id="KW-0560">Oxidoreductase</keyword>
<evidence type="ECO:0000256" key="9">
    <source>
        <dbReference type="ARBA" id="ARBA00023136"/>
    </source>
</evidence>
<dbReference type="GeneTree" id="ENSGT00940000153331"/>
<evidence type="ECO:0000256" key="1">
    <source>
        <dbReference type="ARBA" id="ARBA00001971"/>
    </source>
</evidence>
<name>A0A8C5PTE1_9ANUR</name>
<reference evidence="13" key="2">
    <citation type="submission" date="2025-09" db="UniProtKB">
        <authorList>
            <consortium name="Ensembl"/>
        </authorList>
    </citation>
    <scope>IDENTIFICATION</scope>
</reference>
<evidence type="ECO:0000256" key="4">
    <source>
        <dbReference type="ARBA" id="ARBA00022617"/>
    </source>
</evidence>
<evidence type="ECO:0000256" key="8">
    <source>
        <dbReference type="ARBA" id="ARBA00023033"/>
    </source>
</evidence>
<accession>A0A8C5PTE1</accession>
<dbReference type="GO" id="GO:0005737">
    <property type="term" value="C:cytoplasm"/>
    <property type="evidence" value="ECO:0007669"/>
    <property type="project" value="TreeGrafter"/>
</dbReference>
<dbReference type="SUPFAM" id="SSF48264">
    <property type="entry name" value="Cytochrome P450"/>
    <property type="match status" value="1"/>
</dbReference>
<keyword evidence="9 12" id="KW-0472">Membrane</keyword>
<dbReference type="InterPro" id="IPR001128">
    <property type="entry name" value="Cyt_P450"/>
</dbReference>
<dbReference type="PANTHER" id="PTHR24300">
    <property type="entry name" value="CYTOCHROME P450 508A4-RELATED"/>
    <property type="match status" value="1"/>
</dbReference>
<keyword evidence="12" id="KW-0812">Transmembrane</keyword>
<dbReference type="GO" id="GO:0006805">
    <property type="term" value="P:xenobiotic metabolic process"/>
    <property type="evidence" value="ECO:0007669"/>
    <property type="project" value="TreeGrafter"/>
</dbReference>
<keyword evidence="7 10" id="KW-0408">Iron</keyword>
<dbReference type="InterPro" id="IPR002401">
    <property type="entry name" value="Cyt_P450_E_grp-I"/>
</dbReference>
<reference evidence="13" key="1">
    <citation type="submission" date="2025-08" db="UniProtKB">
        <authorList>
            <consortium name="Ensembl"/>
        </authorList>
    </citation>
    <scope>IDENTIFICATION</scope>
</reference>
<dbReference type="GO" id="GO:0005506">
    <property type="term" value="F:iron ion binding"/>
    <property type="evidence" value="ECO:0007669"/>
    <property type="project" value="InterPro"/>
</dbReference>
<dbReference type="AlphaFoldDB" id="A0A8C5PTE1"/>
<evidence type="ECO:0000256" key="7">
    <source>
        <dbReference type="ARBA" id="ARBA00023004"/>
    </source>
</evidence>
<evidence type="ECO:0000256" key="6">
    <source>
        <dbReference type="ARBA" id="ARBA00023002"/>
    </source>
</evidence>
<dbReference type="GO" id="GO:0016712">
    <property type="term" value="F:oxidoreductase activity, acting on paired donors, with incorporation or reduction of molecular oxygen, reduced flavin or flavoprotein as one donor, and incorporation of one atom of oxygen"/>
    <property type="evidence" value="ECO:0007669"/>
    <property type="project" value="InterPro"/>
</dbReference>
<evidence type="ECO:0000256" key="10">
    <source>
        <dbReference type="PIRSR" id="PIRSR602401-1"/>
    </source>
</evidence>
<sequence length="502" mass="58472">MEFLSMLWTLSSFWNASLIGLAFFLFALVLDLIKNRRRKAGYPPGPVPLPFVGNLFSLNANNFHECLLKLKKQYGNIFSLQMFSENIIVLNGYDAIKEALVTKSEGTSDRPPTPIFDYLGFNNGIAFSNYNKHWKERRRFTLSTLRDFGMGKKSIEERVREEAGYLCAAFQEKRGREFDPFHLLNNAVSNIICSIIFGDRFEYDSKTFQKLIGLLRDMFEMESGIMPMLYKVFPWLLKTPGPHQKLFTVQRKYIACLGEIIKEHKETWDPNIRRDFIDAFYEEMEKNKDDPQSSFDEKSLVCVISDLFIGGTETTSNTLRWALLMMLLHPLIQRRVHKEIDQVIGSDRIPSVEDQLKMPYTNAVVHETQRYGNILPMSLFHMTNNDLKIQGYDIPKGTTIIPNLMSVLKDETVWEKPYQFYPEHFLDAEGRFLKSESFIPFSAGRRICLGEMLARMELFLFFTSLLQKFEFHIPPKQPPPREDPIFSFNLSPWPFQICAQLR</sequence>
<evidence type="ECO:0000256" key="2">
    <source>
        <dbReference type="ARBA" id="ARBA00004370"/>
    </source>
</evidence>
<dbReference type="Gene3D" id="1.10.630.10">
    <property type="entry name" value="Cytochrome P450"/>
    <property type="match status" value="1"/>
</dbReference>
<evidence type="ECO:0000256" key="12">
    <source>
        <dbReference type="SAM" id="Phobius"/>
    </source>
</evidence>